<proteinExistence type="predicted"/>
<dbReference type="AlphaFoldDB" id="A0A6G3XSX6"/>
<reference evidence="1" key="1">
    <citation type="submission" date="2020-01" db="EMBL/GenBank/DDBJ databases">
        <title>Insect and environment-associated Actinomycetes.</title>
        <authorList>
            <person name="Currrie C."/>
            <person name="Chevrette M."/>
            <person name="Carlson C."/>
            <person name="Stubbendieck R."/>
            <person name="Wendt-Pienkowski E."/>
        </authorList>
    </citation>
    <scope>NUCLEOTIDE SEQUENCE</scope>
    <source>
        <strain evidence="1">SID7499</strain>
    </source>
</reference>
<gene>
    <name evidence="1" type="ORF">G3M58_82135</name>
</gene>
<name>A0A6G3XSX6_9ACTN</name>
<protein>
    <submittedName>
        <fullName evidence="1">Branched-chain amino acid aminotransferase</fullName>
    </submittedName>
</protein>
<sequence>PGVPVHRIGSAELPAAPPFLELLHRAYEAEPLTAP</sequence>
<dbReference type="EMBL" id="JAAGMN010008798">
    <property type="protein sequence ID" value="NEE20851.1"/>
    <property type="molecule type" value="Genomic_DNA"/>
</dbReference>
<accession>A0A6G3XSX6</accession>
<evidence type="ECO:0000313" key="1">
    <source>
        <dbReference type="EMBL" id="NEE20851.1"/>
    </source>
</evidence>
<keyword evidence="1" id="KW-0032">Aminotransferase</keyword>
<feature type="non-terminal residue" evidence="1">
    <location>
        <position position="1"/>
    </location>
</feature>
<keyword evidence="1" id="KW-0808">Transferase</keyword>
<dbReference type="GO" id="GO:0008483">
    <property type="term" value="F:transaminase activity"/>
    <property type="evidence" value="ECO:0007669"/>
    <property type="project" value="UniProtKB-KW"/>
</dbReference>
<comment type="caution">
    <text evidence="1">The sequence shown here is derived from an EMBL/GenBank/DDBJ whole genome shotgun (WGS) entry which is preliminary data.</text>
</comment>
<organism evidence="1">
    <name type="scientific">Streptomyces sp. SID7499</name>
    <dbReference type="NCBI Taxonomy" id="2706086"/>
    <lineage>
        <taxon>Bacteria</taxon>
        <taxon>Bacillati</taxon>
        <taxon>Actinomycetota</taxon>
        <taxon>Actinomycetes</taxon>
        <taxon>Kitasatosporales</taxon>
        <taxon>Streptomycetaceae</taxon>
        <taxon>Streptomyces</taxon>
    </lineage>
</organism>